<proteinExistence type="inferred from homology"/>
<keyword evidence="4" id="KW-0274">FAD</keyword>
<evidence type="ECO:0000256" key="1">
    <source>
        <dbReference type="ARBA" id="ARBA00001974"/>
    </source>
</evidence>
<evidence type="ECO:0000256" key="2">
    <source>
        <dbReference type="ARBA" id="ARBA00010139"/>
    </source>
</evidence>
<dbReference type="HOGENOM" id="CLU_006937_6_1_1"/>
<keyword evidence="7" id="KW-1185">Reference proteome</keyword>
<keyword evidence="5" id="KW-0560">Oxidoreductase</keyword>
<organism evidence="6 7">
    <name type="scientific">Cladophialophora immunda</name>
    <dbReference type="NCBI Taxonomy" id="569365"/>
    <lineage>
        <taxon>Eukaryota</taxon>
        <taxon>Fungi</taxon>
        <taxon>Dikarya</taxon>
        <taxon>Ascomycota</taxon>
        <taxon>Pezizomycotina</taxon>
        <taxon>Eurotiomycetes</taxon>
        <taxon>Chaetothyriomycetidae</taxon>
        <taxon>Chaetothyriales</taxon>
        <taxon>Herpotrichiellaceae</taxon>
        <taxon>Cladophialophora</taxon>
    </lineage>
</organism>
<comment type="similarity">
    <text evidence="2">Belongs to the FAD-binding monooxygenase family.</text>
</comment>
<reference evidence="6 7" key="1">
    <citation type="submission" date="2015-01" db="EMBL/GenBank/DDBJ databases">
        <title>The Genome Sequence of Cladophialophora immunda CBS83496.</title>
        <authorList>
            <consortium name="The Broad Institute Genomics Platform"/>
            <person name="Cuomo C."/>
            <person name="de Hoog S."/>
            <person name="Gorbushina A."/>
            <person name="Stielow B."/>
            <person name="Teixiera M."/>
            <person name="Abouelleil A."/>
            <person name="Chapman S.B."/>
            <person name="Priest M."/>
            <person name="Young S.K."/>
            <person name="Wortman J."/>
            <person name="Nusbaum C."/>
            <person name="Birren B."/>
        </authorList>
    </citation>
    <scope>NUCLEOTIDE SEQUENCE [LARGE SCALE GENOMIC DNA]</scope>
    <source>
        <strain evidence="6 7">CBS 83496</strain>
    </source>
</reference>
<dbReference type="VEuPathDB" id="FungiDB:PV07_09126"/>
<dbReference type="GO" id="GO:0050661">
    <property type="term" value="F:NADP binding"/>
    <property type="evidence" value="ECO:0007669"/>
    <property type="project" value="InterPro"/>
</dbReference>
<protein>
    <recommendedName>
        <fullName evidence="8">L-ornithine N(5)-oxygenase</fullName>
    </recommendedName>
</protein>
<sequence>MATTYVELAPQPVQLDNPHQTNGHIEEAKEPLVAVNEVSAHSNADDTGYSIRESPMGTRRPLKVIFMGMGASGINFAHQTQKRLEDVELVIYEKNDDIGGTWLENRYPGCACDIPSVCYQYSWQRKPDWSKYYSGSKEIYEYFKSVTDSNHLWKYVKFQHKIIQAEWLDTPGKWKVTIMRNNDPLDVFDDYADFFLHGGGVLNSWRWPVIKGLDTFKGPKVHTAQWDESLNVKGKRVLIIGAGSSGVQVVPSIIDAVDKLYVVARSPIWITAGFAPKYAGPRGGNFSYSEETKELFRSDQELYLSYCKAIESELNVRFKLLLTGTPAADEALKFSIQEMENKLGGKPELREKLIPKTFGVGCRRPTPGNGFLEALTLEKTTVLTSELQELTPDGFIDASGNKYGVDIVICATGFDTSFRPQFPILANGRNLQDEYSKDIVGYLGFSSPGVPNYFIFIGPYGPLGHGSAIPMIEAYTDYIIKVLKKVQLEDIKRIQVKRSVAEDFTRHSDLYLKRTAWSGPCSSWFKNGDVGRKPVCWPGSRIHYLQILQEPRYEDFEIEYLSGNTFNFLGNGFDIREFDGRDLTWYYGLVNGKDKQPAFFPPPLY</sequence>
<dbReference type="GO" id="GO:0004499">
    <property type="term" value="F:N,N-dimethylaniline monooxygenase activity"/>
    <property type="evidence" value="ECO:0007669"/>
    <property type="project" value="InterPro"/>
</dbReference>
<accession>A0A0D2CQZ0</accession>
<dbReference type="AlphaFoldDB" id="A0A0D2CQZ0"/>
<evidence type="ECO:0000256" key="3">
    <source>
        <dbReference type="ARBA" id="ARBA00022630"/>
    </source>
</evidence>
<dbReference type="Pfam" id="PF00743">
    <property type="entry name" value="FMO-like"/>
    <property type="match status" value="1"/>
</dbReference>
<dbReference type="PANTHER" id="PTHR42877">
    <property type="entry name" value="L-ORNITHINE N(5)-MONOOXYGENASE-RELATED"/>
    <property type="match status" value="1"/>
</dbReference>
<dbReference type="GO" id="GO:0050660">
    <property type="term" value="F:flavin adenine dinucleotide binding"/>
    <property type="evidence" value="ECO:0007669"/>
    <property type="project" value="InterPro"/>
</dbReference>
<evidence type="ECO:0008006" key="8">
    <source>
        <dbReference type="Google" id="ProtNLM"/>
    </source>
</evidence>
<dbReference type="Gene3D" id="3.50.50.60">
    <property type="entry name" value="FAD/NAD(P)-binding domain"/>
    <property type="match status" value="2"/>
</dbReference>
<dbReference type="GeneID" id="27348320"/>
<dbReference type="PANTHER" id="PTHR42877:SF7">
    <property type="entry name" value="FLAVIN-BINDING MONOOXYGENASE-RELATED"/>
    <property type="match status" value="1"/>
</dbReference>
<comment type="cofactor">
    <cofactor evidence="1">
        <name>FAD</name>
        <dbReference type="ChEBI" id="CHEBI:57692"/>
    </cofactor>
</comment>
<dbReference type="SUPFAM" id="SSF51905">
    <property type="entry name" value="FAD/NAD(P)-binding domain"/>
    <property type="match status" value="1"/>
</dbReference>
<dbReference type="RefSeq" id="XP_016246210.1">
    <property type="nucleotide sequence ID" value="XM_016396354.1"/>
</dbReference>
<evidence type="ECO:0000256" key="4">
    <source>
        <dbReference type="ARBA" id="ARBA00022827"/>
    </source>
</evidence>
<keyword evidence="3" id="KW-0285">Flavoprotein</keyword>
<name>A0A0D2CQZ0_9EURO</name>
<dbReference type="EMBL" id="KN847044">
    <property type="protein sequence ID" value="KIW25994.1"/>
    <property type="molecule type" value="Genomic_DNA"/>
</dbReference>
<dbReference type="InterPro" id="IPR036188">
    <property type="entry name" value="FAD/NAD-bd_sf"/>
</dbReference>
<dbReference type="InterPro" id="IPR051209">
    <property type="entry name" value="FAD-bind_Monooxygenase_sf"/>
</dbReference>
<evidence type="ECO:0000256" key="5">
    <source>
        <dbReference type="ARBA" id="ARBA00023002"/>
    </source>
</evidence>
<gene>
    <name evidence="6" type="ORF">PV07_09126</name>
</gene>
<dbReference type="OrthoDB" id="74360at2759"/>
<evidence type="ECO:0000313" key="6">
    <source>
        <dbReference type="EMBL" id="KIW25994.1"/>
    </source>
</evidence>
<evidence type="ECO:0000313" key="7">
    <source>
        <dbReference type="Proteomes" id="UP000054466"/>
    </source>
</evidence>
<dbReference type="InterPro" id="IPR020946">
    <property type="entry name" value="Flavin_mOase-like"/>
</dbReference>
<dbReference type="Proteomes" id="UP000054466">
    <property type="component" value="Unassembled WGS sequence"/>
</dbReference>